<dbReference type="RefSeq" id="WP_184634702.1">
    <property type="nucleotide sequence ID" value="NZ_JACIFZ010000001.1"/>
</dbReference>
<dbReference type="InterPro" id="IPR011989">
    <property type="entry name" value="ARM-like"/>
</dbReference>
<accession>A0A840FD66</accession>
<comment type="caution">
    <text evidence="1">The sequence shown here is derived from an EMBL/GenBank/DDBJ whole genome shotgun (WGS) entry which is preliminary data.</text>
</comment>
<evidence type="ECO:0000313" key="2">
    <source>
        <dbReference type="Proteomes" id="UP000524450"/>
    </source>
</evidence>
<evidence type="ECO:0000313" key="1">
    <source>
        <dbReference type="EMBL" id="MBB4219483.1"/>
    </source>
</evidence>
<protein>
    <recommendedName>
        <fullName evidence="3">DUF4303 domain-containing protein</fullName>
    </recommendedName>
</protein>
<dbReference type="SUPFAM" id="SSF48371">
    <property type="entry name" value="ARM repeat"/>
    <property type="match status" value="1"/>
</dbReference>
<evidence type="ECO:0008006" key="3">
    <source>
        <dbReference type="Google" id="ProtNLM"/>
    </source>
</evidence>
<dbReference type="AlphaFoldDB" id="A0A840FD66"/>
<dbReference type="EMBL" id="JACIFZ010000001">
    <property type="protein sequence ID" value="MBB4219483.1"/>
    <property type="molecule type" value="Genomic_DNA"/>
</dbReference>
<sequence length="459" mass="50527">MSHWKALEPLIVEDATRALRELLNQNPGERLYAVAFSGMYRELDGPIYLPALSANSVSAREDEGSGDFWSAEWNPADWRWDEIQFSSPALDAAADAACELTRNETREGWLLAERECIDMLVSAARKVRAALGDAPQLTPDFVLFLHDDENGLDLARRCIGDAAFQALFPKEAVAQRERMRVASLPVEERVAWLVGRLGRFDGKPVDAEDAEQWLIDIGAPAVPALVEQLARPRGRFGSDAARMLGRIGLATPEVLDALRKRLLARGDKPTHAWCAATLAYLGDGEWLFGRLAEWRGEPERAAVAIRGLCAPYSSFRDPTPVALDYRQLETLLSGSAAEVAVVHDKLKPGSSYCTLRAGELDEALRGLASPHAFVRRHAASLLDERGLGAEAGERILPALADRLAHDEDADVRWQAVRALMAWKRAALPWQAQVRHAGLHDADERVREAARQCLADQGSA</sequence>
<organism evidence="1 2">
    <name type="scientific">Variovorax guangxiensis</name>
    <dbReference type="NCBI Taxonomy" id="1775474"/>
    <lineage>
        <taxon>Bacteria</taxon>
        <taxon>Pseudomonadati</taxon>
        <taxon>Pseudomonadota</taxon>
        <taxon>Betaproteobacteria</taxon>
        <taxon>Burkholderiales</taxon>
        <taxon>Comamonadaceae</taxon>
        <taxon>Variovorax</taxon>
    </lineage>
</organism>
<dbReference type="InterPro" id="IPR016024">
    <property type="entry name" value="ARM-type_fold"/>
</dbReference>
<name>A0A840FD66_9BURK</name>
<dbReference type="Gene3D" id="1.25.10.10">
    <property type="entry name" value="Leucine-rich Repeat Variant"/>
    <property type="match status" value="1"/>
</dbReference>
<dbReference type="Proteomes" id="UP000524450">
    <property type="component" value="Unassembled WGS sequence"/>
</dbReference>
<gene>
    <name evidence="1" type="ORF">GGD71_000230</name>
</gene>
<reference evidence="1 2" key="1">
    <citation type="submission" date="2020-08" db="EMBL/GenBank/DDBJ databases">
        <title>Genomic Encyclopedia of Type Strains, Phase IV (KMG-V): Genome sequencing to study the core and pangenomes of soil and plant-associated prokaryotes.</title>
        <authorList>
            <person name="Whitman W."/>
        </authorList>
    </citation>
    <scope>NUCLEOTIDE SEQUENCE [LARGE SCALE GENOMIC DNA]</scope>
    <source>
        <strain evidence="1 2">34/80</strain>
    </source>
</reference>
<proteinExistence type="predicted"/>